<keyword evidence="2" id="KW-1133">Transmembrane helix</keyword>
<evidence type="ECO:0000256" key="2">
    <source>
        <dbReference type="SAM" id="Phobius"/>
    </source>
</evidence>
<dbReference type="InterPro" id="IPR021454">
    <property type="entry name" value="DUF3105"/>
</dbReference>
<keyword evidence="2" id="KW-0472">Membrane</keyword>
<dbReference type="Pfam" id="PF11303">
    <property type="entry name" value="DUF3105"/>
    <property type="match status" value="1"/>
</dbReference>
<evidence type="ECO:0000313" key="3">
    <source>
        <dbReference type="EMBL" id="NNG37472.1"/>
    </source>
</evidence>
<comment type="caution">
    <text evidence="3">The sequence shown here is derived from an EMBL/GenBank/DDBJ whole genome shotgun (WGS) entry which is preliminary data.</text>
</comment>
<organism evidence="3 4">
    <name type="scientific">Nakamurella aerolata</name>
    <dbReference type="NCBI Taxonomy" id="1656892"/>
    <lineage>
        <taxon>Bacteria</taxon>
        <taxon>Bacillati</taxon>
        <taxon>Actinomycetota</taxon>
        <taxon>Actinomycetes</taxon>
        <taxon>Nakamurellales</taxon>
        <taxon>Nakamurellaceae</taxon>
        <taxon>Nakamurella</taxon>
    </lineage>
</organism>
<dbReference type="AlphaFoldDB" id="A0A849AKX2"/>
<reference evidence="3 4" key="1">
    <citation type="submission" date="2020-05" db="EMBL/GenBank/DDBJ databases">
        <title>Nakamurella sp. DB0629 isolated from air conditioner.</title>
        <authorList>
            <person name="Kim D.H."/>
            <person name="Kim D.-U."/>
        </authorList>
    </citation>
    <scope>NUCLEOTIDE SEQUENCE [LARGE SCALE GENOMIC DNA]</scope>
    <source>
        <strain evidence="3 4">DB0629</strain>
    </source>
</reference>
<keyword evidence="2" id="KW-0812">Transmembrane</keyword>
<dbReference type="EMBL" id="JABEND010000014">
    <property type="protein sequence ID" value="NNG37472.1"/>
    <property type="molecule type" value="Genomic_DNA"/>
</dbReference>
<evidence type="ECO:0000313" key="4">
    <source>
        <dbReference type="Proteomes" id="UP000562984"/>
    </source>
</evidence>
<evidence type="ECO:0000256" key="1">
    <source>
        <dbReference type="SAM" id="MobiDB-lite"/>
    </source>
</evidence>
<name>A0A849AKX2_9ACTN</name>
<feature type="compositionally biased region" description="Low complexity" evidence="1">
    <location>
        <begin position="260"/>
        <end position="275"/>
    </location>
</feature>
<protein>
    <submittedName>
        <fullName evidence="3">DUF3105 domain-containing protein</fullName>
    </submittedName>
</protein>
<sequence>MMAPSPRGGAQPAAPRIRAKQGLPWLTIIAVVVVIAIAGAITWVVVGKARSNAAAQNRQDELTAVWGPTVDNRDPSEKINGIYIGAVADKGPNTPLDYLQYRAAIHVTPEQRVQYDRFPPVGGPHDGQWADCRGVVYSKAVRDENMVHTLEHGAIWIAYNPDQIKGAALDKLKGLVQGQSFISMSPYPGLKSPISLQAWGHQLTVPSADDPRIEQFITALRQNQYVYPETGATCDPGPAWDSANPPAFNPAPRTATDVPMDGAGAAGAATDNGMGNTAGGPAVSGQSQPVPSGAAPSQAPTSG</sequence>
<gene>
    <name evidence="3" type="ORF">HKD39_17545</name>
</gene>
<proteinExistence type="predicted"/>
<feature type="transmembrane region" description="Helical" evidence="2">
    <location>
        <begin position="25"/>
        <end position="46"/>
    </location>
</feature>
<accession>A0A849AKX2</accession>
<feature type="region of interest" description="Disordered" evidence="1">
    <location>
        <begin position="236"/>
        <end position="303"/>
    </location>
</feature>
<keyword evidence="4" id="KW-1185">Reference proteome</keyword>
<dbReference type="Proteomes" id="UP000562984">
    <property type="component" value="Unassembled WGS sequence"/>
</dbReference>
<dbReference type="RefSeq" id="WP_171201173.1">
    <property type="nucleotide sequence ID" value="NZ_JABEND010000014.1"/>
</dbReference>